<dbReference type="PANTHER" id="PTHR36118">
    <property type="entry name" value="ION-TRANSLOCATING OXIDOREDUCTASE COMPLEX SUBUNIT G"/>
    <property type="match status" value="1"/>
</dbReference>
<dbReference type="Pfam" id="PF04205">
    <property type="entry name" value="FMN_bind"/>
    <property type="match status" value="1"/>
</dbReference>
<keyword evidence="9" id="KW-1185">Reference proteome</keyword>
<evidence type="ECO:0000256" key="4">
    <source>
        <dbReference type="ARBA" id="ARBA00022643"/>
    </source>
</evidence>
<name>A0ABY2SJP5_9HYPH</name>
<keyword evidence="6" id="KW-0812">Transmembrane</keyword>
<evidence type="ECO:0000313" key="8">
    <source>
        <dbReference type="EMBL" id="TKI05703.1"/>
    </source>
</evidence>
<dbReference type="EC" id="7.-.-.-" evidence="6"/>
<comment type="similarity">
    <text evidence="6">Belongs to the RnfG family.</text>
</comment>
<keyword evidence="6" id="KW-0997">Cell inner membrane</keyword>
<keyword evidence="6" id="KW-1003">Cell membrane</keyword>
<reference evidence="8 9" key="1">
    <citation type="submission" date="2019-04" db="EMBL/GenBank/DDBJ databases">
        <authorList>
            <person name="Li M."/>
            <person name="Gao C."/>
        </authorList>
    </citation>
    <scope>NUCLEOTIDE SEQUENCE [LARGE SCALE GENOMIC DNA]</scope>
    <source>
        <strain evidence="8 9">BGMRC 2031</strain>
    </source>
</reference>
<dbReference type="SMART" id="SM00900">
    <property type="entry name" value="FMN_bind"/>
    <property type="match status" value="1"/>
</dbReference>
<evidence type="ECO:0000313" key="9">
    <source>
        <dbReference type="Proteomes" id="UP000305202"/>
    </source>
</evidence>
<evidence type="ECO:0000256" key="6">
    <source>
        <dbReference type="HAMAP-Rule" id="MF_00479"/>
    </source>
</evidence>
<evidence type="ECO:0000259" key="7">
    <source>
        <dbReference type="SMART" id="SM00900"/>
    </source>
</evidence>
<gene>
    <name evidence="8" type="primary">rsxG</name>
    <name evidence="6" type="synonym">rnfG</name>
    <name evidence="8" type="ORF">FCN80_13405</name>
</gene>
<dbReference type="InterPro" id="IPR010209">
    <property type="entry name" value="Ion_transpt_RnfG/RsxG"/>
</dbReference>
<feature type="modified residue" description="FMN phosphoryl threonine" evidence="6">
    <location>
        <position position="175"/>
    </location>
</feature>
<protein>
    <recommendedName>
        <fullName evidence="6">Ion-translocating oxidoreductase complex subunit G</fullName>
        <ecNumber evidence="6">7.-.-.-</ecNumber>
    </recommendedName>
    <alternativeName>
        <fullName evidence="6">Rnf electron transport complex subunit G</fullName>
    </alternativeName>
</protein>
<accession>A0ABY2SJP5</accession>
<comment type="function">
    <text evidence="6">Part of a membrane-bound complex that couples electron transfer with translocation of ions across the membrane.</text>
</comment>
<keyword evidence="4 6" id="KW-0288">FMN</keyword>
<dbReference type="NCBIfam" id="NF002519">
    <property type="entry name" value="PRK01908.1"/>
    <property type="match status" value="1"/>
</dbReference>
<dbReference type="PIRSF" id="PIRSF006091">
    <property type="entry name" value="E_trnsport_RnfG"/>
    <property type="match status" value="1"/>
</dbReference>
<comment type="cofactor">
    <cofactor evidence="6">
        <name>FMN</name>
        <dbReference type="ChEBI" id="CHEBI:58210"/>
    </cofactor>
</comment>
<dbReference type="NCBIfam" id="TIGR01947">
    <property type="entry name" value="rnfG"/>
    <property type="match status" value="1"/>
</dbReference>
<sequence>MRDMMRRHGITLALFAAAATGLTAVVHSLTRPVIDRQALKQQQQLLDQVIPPGMHDNNMLNSCFLVSDSALGDNDLHRVYLASKGGKTVAAAIESTAPDGYNGAIRLLVGADFAGNVMGVRVTEHHETPGLGDKIDRRVSDWITYFSGKVVHSTEDPFWAVKKDGGGFDQFTGATITPRAVVNAVKRTALYLETLPDKLATLPPCGRNNDE</sequence>
<keyword evidence="6" id="KW-1278">Translocase</keyword>
<keyword evidence="2 6" id="KW-0597">Phosphoprotein</keyword>
<keyword evidence="5 6" id="KW-0249">Electron transport</keyword>
<comment type="caution">
    <text evidence="8">The sequence shown here is derived from an EMBL/GenBank/DDBJ whole genome shotgun (WGS) entry which is preliminary data.</text>
</comment>
<dbReference type="EMBL" id="SZPQ01000018">
    <property type="protein sequence ID" value="TKI05703.1"/>
    <property type="molecule type" value="Genomic_DNA"/>
</dbReference>
<dbReference type="InterPro" id="IPR007329">
    <property type="entry name" value="FMN-bd"/>
</dbReference>
<keyword evidence="6" id="KW-0472">Membrane</keyword>
<dbReference type="PANTHER" id="PTHR36118:SF1">
    <property type="entry name" value="ION-TRANSLOCATING OXIDOREDUCTASE COMPLEX SUBUNIT G"/>
    <property type="match status" value="1"/>
</dbReference>
<keyword evidence="6" id="KW-1133">Transmembrane helix</keyword>
<feature type="domain" description="FMN-binding" evidence="7">
    <location>
        <begin position="100"/>
        <end position="192"/>
    </location>
</feature>
<evidence type="ECO:0000256" key="5">
    <source>
        <dbReference type="ARBA" id="ARBA00022982"/>
    </source>
</evidence>
<organism evidence="8 9">
    <name type="scientific">Martelella alba</name>
    <dbReference type="NCBI Taxonomy" id="2590451"/>
    <lineage>
        <taxon>Bacteria</taxon>
        <taxon>Pseudomonadati</taxon>
        <taxon>Pseudomonadota</taxon>
        <taxon>Alphaproteobacteria</taxon>
        <taxon>Hyphomicrobiales</taxon>
        <taxon>Aurantimonadaceae</taxon>
        <taxon>Martelella</taxon>
    </lineage>
</organism>
<evidence type="ECO:0000256" key="1">
    <source>
        <dbReference type="ARBA" id="ARBA00022448"/>
    </source>
</evidence>
<proteinExistence type="inferred from homology"/>
<comment type="subcellular location">
    <subcellularLocation>
        <location evidence="6">Cell inner membrane</location>
        <topology evidence="6">Single-pass membrane protein</topology>
    </subcellularLocation>
</comment>
<dbReference type="HAMAP" id="MF_00479">
    <property type="entry name" value="RsxG_RnfG"/>
    <property type="match status" value="1"/>
</dbReference>
<comment type="subunit">
    <text evidence="6">The complex is composed of six subunits: RnfA, RnfB, RnfC, RnfD, RnfE and RnfG.</text>
</comment>
<evidence type="ECO:0000256" key="2">
    <source>
        <dbReference type="ARBA" id="ARBA00022553"/>
    </source>
</evidence>
<evidence type="ECO:0000256" key="3">
    <source>
        <dbReference type="ARBA" id="ARBA00022630"/>
    </source>
</evidence>
<keyword evidence="3 6" id="KW-0285">Flavoprotein</keyword>
<dbReference type="Proteomes" id="UP000305202">
    <property type="component" value="Unassembled WGS sequence"/>
</dbReference>
<keyword evidence="1 6" id="KW-0813">Transport</keyword>